<dbReference type="InterPro" id="IPR032710">
    <property type="entry name" value="NTF2-like_dom_sf"/>
</dbReference>
<dbReference type="AlphaFoldDB" id="A0A2Z2NZ61"/>
<evidence type="ECO:0000259" key="1">
    <source>
        <dbReference type="Pfam" id="PF12680"/>
    </source>
</evidence>
<dbReference type="Gene3D" id="3.10.450.50">
    <property type="match status" value="1"/>
</dbReference>
<protein>
    <recommendedName>
        <fullName evidence="1">SnoaL-like domain-containing protein</fullName>
    </recommendedName>
</protein>
<dbReference type="Pfam" id="PF12680">
    <property type="entry name" value="SnoaL_2"/>
    <property type="match status" value="1"/>
</dbReference>
<dbReference type="KEGG" id="gai:IMCC3135_20360"/>
<name>A0A2Z2NZ61_9GAMM</name>
<dbReference type="Proteomes" id="UP000250079">
    <property type="component" value="Chromosome"/>
</dbReference>
<feature type="domain" description="SnoaL-like" evidence="1">
    <location>
        <begin position="2"/>
        <end position="108"/>
    </location>
</feature>
<proteinExistence type="predicted"/>
<reference evidence="2 3" key="1">
    <citation type="submission" date="2016-12" db="EMBL/GenBank/DDBJ databases">
        <authorList>
            <person name="Song W.-J."/>
            <person name="Kurnit D.M."/>
        </authorList>
    </citation>
    <scope>NUCLEOTIDE SEQUENCE [LARGE SCALE GENOMIC DNA]</scope>
    <source>
        <strain evidence="2 3">IMCC3135</strain>
    </source>
</reference>
<evidence type="ECO:0000313" key="2">
    <source>
        <dbReference type="EMBL" id="ASJ74150.1"/>
    </source>
</evidence>
<sequence length="171" mass="19469">MAFMGAMGAGEMEKMMSLMADNMVWHNEGDKSMPWIGPWEGKEAILKFLPVFCENFQTTQWENTDAFASGDTVAVFGKMNGITTHSGKEIGEFTFALRAKVRDGQVVLWHWFEDSFAVRDCEIIKYQFSGVPAPVRQGVRRANSRLFNRRTTQQGRMQGRLKMIVNCFTIP</sequence>
<evidence type="ECO:0000313" key="3">
    <source>
        <dbReference type="Proteomes" id="UP000250079"/>
    </source>
</evidence>
<dbReference type="EMBL" id="CP018632">
    <property type="protein sequence ID" value="ASJ74150.1"/>
    <property type="molecule type" value="Genomic_DNA"/>
</dbReference>
<keyword evidence="3" id="KW-1185">Reference proteome</keyword>
<accession>A0A2Z2NZ61</accession>
<organism evidence="2 3">
    <name type="scientific">Granulosicoccus antarcticus IMCC3135</name>
    <dbReference type="NCBI Taxonomy" id="1192854"/>
    <lineage>
        <taxon>Bacteria</taxon>
        <taxon>Pseudomonadati</taxon>
        <taxon>Pseudomonadota</taxon>
        <taxon>Gammaproteobacteria</taxon>
        <taxon>Chromatiales</taxon>
        <taxon>Granulosicoccaceae</taxon>
        <taxon>Granulosicoccus</taxon>
    </lineage>
</organism>
<dbReference type="OrthoDB" id="9182871at2"/>
<gene>
    <name evidence="2" type="ORF">IMCC3135_20360</name>
</gene>
<dbReference type="InterPro" id="IPR037401">
    <property type="entry name" value="SnoaL-like"/>
</dbReference>
<dbReference type="SUPFAM" id="SSF54427">
    <property type="entry name" value="NTF2-like"/>
    <property type="match status" value="1"/>
</dbReference>